<dbReference type="Proteomes" id="UP000429607">
    <property type="component" value="Unassembled WGS sequence"/>
</dbReference>
<gene>
    <name evidence="2" type="ORF">PR001_g10229</name>
    <name evidence="3" type="ORF">PR003_g12263</name>
</gene>
<evidence type="ECO:0000313" key="5">
    <source>
        <dbReference type="Proteomes" id="UP000434957"/>
    </source>
</evidence>
<evidence type="ECO:0000313" key="4">
    <source>
        <dbReference type="Proteomes" id="UP000429607"/>
    </source>
</evidence>
<dbReference type="Proteomes" id="UP000434957">
    <property type="component" value="Unassembled WGS sequence"/>
</dbReference>
<organism evidence="2 4">
    <name type="scientific">Phytophthora rubi</name>
    <dbReference type="NCBI Taxonomy" id="129364"/>
    <lineage>
        <taxon>Eukaryota</taxon>
        <taxon>Sar</taxon>
        <taxon>Stramenopiles</taxon>
        <taxon>Oomycota</taxon>
        <taxon>Peronosporomycetes</taxon>
        <taxon>Peronosporales</taxon>
        <taxon>Peronosporaceae</taxon>
        <taxon>Phytophthora</taxon>
    </lineage>
</organism>
<dbReference type="AlphaFoldDB" id="A0A6A3MVK6"/>
<dbReference type="Pfam" id="PF22936">
    <property type="entry name" value="Pol_BBD"/>
    <property type="match status" value="1"/>
</dbReference>
<evidence type="ECO:0000259" key="1">
    <source>
        <dbReference type="Pfam" id="PF22936"/>
    </source>
</evidence>
<feature type="domain" description="Retrovirus-related Pol polyprotein from transposon TNT 1-94-like beta-barrel" evidence="1">
    <location>
        <begin position="39"/>
        <end position="108"/>
    </location>
</feature>
<evidence type="ECO:0000313" key="2">
    <source>
        <dbReference type="EMBL" id="KAE9033298.1"/>
    </source>
</evidence>
<evidence type="ECO:0000313" key="3">
    <source>
        <dbReference type="EMBL" id="KAE9336927.1"/>
    </source>
</evidence>
<protein>
    <recommendedName>
        <fullName evidence="1">Retrovirus-related Pol polyprotein from transposon TNT 1-94-like beta-barrel domain-containing protein</fullName>
    </recommendedName>
</protein>
<sequence>MTTTSRLRSRWIVVSPRPTSIKGRGRSTVAPHITSATIKSKFVEIKMCDEGEFTVANGITAKIMGVGTVMQRIPLPNGKERDIRIQGALYVPCMNKNLLSVPQINQSGHLKVIFDGSDMHIALKKSKKVMT</sequence>
<dbReference type="EMBL" id="QXFT01000733">
    <property type="protein sequence ID" value="KAE9336927.1"/>
    <property type="molecule type" value="Genomic_DNA"/>
</dbReference>
<keyword evidence="5" id="KW-1185">Reference proteome</keyword>
<comment type="caution">
    <text evidence="2">The sequence shown here is derived from an EMBL/GenBank/DDBJ whole genome shotgun (WGS) entry which is preliminary data.</text>
</comment>
<dbReference type="InterPro" id="IPR054722">
    <property type="entry name" value="PolX-like_BBD"/>
</dbReference>
<proteinExistence type="predicted"/>
<dbReference type="EMBL" id="QXFV01000593">
    <property type="protein sequence ID" value="KAE9033298.1"/>
    <property type="molecule type" value="Genomic_DNA"/>
</dbReference>
<accession>A0A6A3MVK6</accession>
<name>A0A6A3MVK6_9STRA</name>
<reference evidence="2 4" key="1">
    <citation type="submission" date="2018-09" db="EMBL/GenBank/DDBJ databases">
        <title>Genomic investigation of the strawberry pathogen Phytophthora fragariae indicates pathogenicity is determined by transcriptional variation in three key races.</title>
        <authorList>
            <person name="Adams T.M."/>
            <person name="Armitage A.D."/>
            <person name="Sobczyk M.K."/>
            <person name="Bates H.J."/>
            <person name="Dunwell J.M."/>
            <person name="Nellist C.F."/>
            <person name="Harrison R.J."/>
        </authorList>
    </citation>
    <scope>NUCLEOTIDE SEQUENCE [LARGE SCALE GENOMIC DNA]</scope>
    <source>
        <strain evidence="2 4">SCRP249</strain>
        <strain evidence="3 5">SCRP333</strain>
    </source>
</reference>